<dbReference type="SUPFAM" id="SSF48239">
    <property type="entry name" value="Terpenoid cyclases/Protein prenyltransferases"/>
    <property type="match status" value="1"/>
</dbReference>
<dbReference type="InterPro" id="IPR008930">
    <property type="entry name" value="Terpenoid_cyclase/PrenylTrfase"/>
</dbReference>
<keyword evidence="1" id="KW-0472">Membrane</keyword>
<organism evidence="2 3">
    <name type="scientific">Victivallis lenta</name>
    <dbReference type="NCBI Taxonomy" id="2606640"/>
    <lineage>
        <taxon>Bacteria</taxon>
        <taxon>Pseudomonadati</taxon>
        <taxon>Lentisphaerota</taxon>
        <taxon>Lentisphaeria</taxon>
        <taxon>Victivallales</taxon>
        <taxon>Victivallaceae</taxon>
        <taxon>Victivallis</taxon>
    </lineage>
</organism>
<keyword evidence="3" id="KW-1185">Reference proteome</keyword>
<comment type="caution">
    <text evidence="2">The sequence shown here is derived from an EMBL/GenBank/DDBJ whole genome shotgun (WGS) entry which is preliminary data.</text>
</comment>
<feature type="transmembrane region" description="Helical" evidence="1">
    <location>
        <begin position="14"/>
        <end position="35"/>
    </location>
</feature>
<keyword evidence="1" id="KW-0812">Transmembrane</keyword>
<dbReference type="RefSeq" id="WP_154419622.1">
    <property type="nucleotide sequence ID" value="NZ_VUNS01000022.1"/>
</dbReference>
<evidence type="ECO:0008006" key="4">
    <source>
        <dbReference type="Google" id="ProtNLM"/>
    </source>
</evidence>
<proteinExistence type="predicted"/>
<evidence type="ECO:0000313" key="2">
    <source>
        <dbReference type="EMBL" id="MST98698.1"/>
    </source>
</evidence>
<evidence type="ECO:0000313" key="3">
    <source>
        <dbReference type="Proteomes" id="UP000435649"/>
    </source>
</evidence>
<reference evidence="2 3" key="1">
    <citation type="submission" date="2019-08" db="EMBL/GenBank/DDBJ databases">
        <title>In-depth cultivation of the pig gut microbiome towards novel bacterial diversity and tailored functional studies.</title>
        <authorList>
            <person name="Wylensek D."/>
            <person name="Hitch T.C.A."/>
            <person name="Clavel T."/>
        </authorList>
    </citation>
    <scope>NUCLEOTIDE SEQUENCE [LARGE SCALE GENOMIC DNA]</scope>
    <source>
        <strain evidence="2 3">BBE-744-WT-12</strain>
    </source>
</reference>
<keyword evidence="1" id="KW-1133">Transmembrane helix</keyword>
<protein>
    <recommendedName>
        <fullName evidence="4">Prenyltransferase/squalene oxidase-like repeat protein</fullName>
    </recommendedName>
</protein>
<dbReference type="EMBL" id="VUNS01000022">
    <property type="protein sequence ID" value="MST98698.1"/>
    <property type="molecule type" value="Genomic_DNA"/>
</dbReference>
<accession>A0A844G8E1</accession>
<gene>
    <name evidence="2" type="ORF">FYJ85_16790</name>
</gene>
<dbReference type="Proteomes" id="UP000435649">
    <property type="component" value="Unassembled WGS sequence"/>
</dbReference>
<dbReference type="AlphaFoldDB" id="A0A844G8E1"/>
<name>A0A844G8E1_9BACT</name>
<sequence length="1140" mass="125865">MGKFIRKNKLLKRVPWEIAVALTFNILILGVFLLLKSPPPQVVAPSEITVDISNFSPPEIKNMSVPETLAAGGAASEPVPANPEKLTENAMRDFSSQITGSVSMTDKTATERFGELARTAQGIAVFDGVSNIRSGLPSGMLPAGLEVGASFAGRGDAANRSRLLRRHGGNVQTESAVEKALKYLASVQNRNGSWGSKESFATGDAAALSSLALLAFFSHGENFQSKQYGDHIRRGCDFLVELSNTQNIEYAGNGFGHAILTYALAEGYAVSGSLSLRHALEARLKFIISRQNSFGSFALNYDNTPMAPPTADQLEDPLFKEIVIGEPGCDLSLLGWHIQALTAAHNAGVRPDGLDKALSLATEALVKIHQADKGGFSQGINLKRFGANDNMNPVGLLGLQLLNSGNSLPARRAEKILHEVAPPKWKNSGRFPLYRWYYQTQALFQTEKGRGKRWEEWNENLKKELLAAQNSDGSWSLPGGDASFRVKGRTDLTVYGSSLCALMLQVYYRYLPSYSIAENSTAASRADDYDIGGAGLITRLPGGADPLAGVILGLGENEFEPIAFGRFDGRPADNALTQIEDEFSKLASMRSTVAIRKTEDWPQTLQPNQRLALFLDELIPRSFKGHLRLTLGMVGSVKEAFDEHQSLEAVINGKRLYNSILLRNKQLVEIVIPSDVMQPFGNILQLRNNGKAVLAFDAARITAINKVGGRLYLLAEDAAELQPSIRPLFAAKEPDAPVICNLDWTSKNHQLMTAVETYDPKKIYIASYTASGSEHMGNEYQRHYLQQTGREIVDWISGGGSGVKLRNISRSSRFYDSVFGTEYPALSALRQVAKLFDGTPHKLAAQYYPKYDDKPQLFGNAAAAYNAPGVATVVVTKRFLFPEEGEVVAIVPWNGATEIIIEKGFLPENSPFTWLAAKVQSESRSINIENNIFRYSCPFPELTVIRLIKKGAKEPTRPPVVRRDIWPQIQFDYTSPKNTLREKALKKHSFRLGGYAAAYGQNASFSRIPVTKEEKFTPGNKESIVITHRVNADVPGRFDSVYLALGQAPEEALYLSFWVFPRASGVKKDERYPWTQMRFALDKKCFSVSLSIDRWQQVFIPLDGIIPSWQYLRILGPGRTLEKNLQSISYEINDISVWCK</sequence>
<evidence type="ECO:0000256" key="1">
    <source>
        <dbReference type="SAM" id="Phobius"/>
    </source>
</evidence>
<dbReference type="Gene3D" id="1.50.10.20">
    <property type="match status" value="1"/>
</dbReference>